<dbReference type="EMBL" id="LR031877">
    <property type="protein sequence ID" value="VDD43530.1"/>
    <property type="molecule type" value="Genomic_DNA"/>
</dbReference>
<evidence type="ECO:0000313" key="1">
    <source>
        <dbReference type="EMBL" id="VDD43530.1"/>
    </source>
</evidence>
<proteinExistence type="predicted"/>
<protein>
    <submittedName>
        <fullName evidence="1">Uncharacterized protein</fullName>
    </submittedName>
</protein>
<dbReference type="AlphaFoldDB" id="A0A3P6EUN8"/>
<sequence length="40" mass="4674">MWCQLLLTTGQSKTGPPLLLESLLQIYFLRRHSSQDRKTL</sequence>
<name>A0A3P6EUN8_BRAOL</name>
<reference evidence="1" key="1">
    <citation type="submission" date="2018-11" db="EMBL/GenBank/DDBJ databases">
        <authorList>
            <consortium name="Genoscope - CEA"/>
            <person name="William W."/>
        </authorList>
    </citation>
    <scope>NUCLEOTIDE SEQUENCE</scope>
</reference>
<accession>A0A3P6EUN8</accession>
<organism evidence="1">
    <name type="scientific">Brassica oleracea</name>
    <name type="common">Wild cabbage</name>
    <dbReference type="NCBI Taxonomy" id="3712"/>
    <lineage>
        <taxon>Eukaryota</taxon>
        <taxon>Viridiplantae</taxon>
        <taxon>Streptophyta</taxon>
        <taxon>Embryophyta</taxon>
        <taxon>Tracheophyta</taxon>
        <taxon>Spermatophyta</taxon>
        <taxon>Magnoliopsida</taxon>
        <taxon>eudicotyledons</taxon>
        <taxon>Gunneridae</taxon>
        <taxon>Pentapetalae</taxon>
        <taxon>rosids</taxon>
        <taxon>malvids</taxon>
        <taxon>Brassicales</taxon>
        <taxon>Brassicaceae</taxon>
        <taxon>Brassiceae</taxon>
        <taxon>Brassica</taxon>
    </lineage>
</organism>
<gene>
    <name evidence="1" type="ORF">BOLC5T31077H</name>
</gene>